<keyword evidence="2" id="KW-1185">Reference proteome</keyword>
<dbReference type="EMBL" id="JAHDYR010000005">
    <property type="protein sequence ID" value="KAG9396726.1"/>
    <property type="molecule type" value="Genomic_DNA"/>
</dbReference>
<accession>A0A8J6C0M2</accession>
<dbReference type="AlphaFoldDB" id="A0A8J6C0M2"/>
<comment type="caution">
    <text evidence="1">The sequence shown here is derived from an EMBL/GenBank/DDBJ whole genome shotgun (WGS) entry which is preliminary data.</text>
</comment>
<dbReference type="Proteomes" id="UP000717585">
    <property type="component" value="Unassembled WGS sequence"/>
</dbReference>
<gene>
    <name evidence="1" type="ORF">J8273_1744</name>
</gene>
<sequence>MSRLGSIIANASLCTQYKASAEDNERYFGVADRKDARMLRIFLDDPPAQKLAIVRGPCGHGKRKIVRWAAEELGRRLVTWTSASPDLADDYTSPSQRRVGGRLNPEQADCLRFLRAVTRGSPSTVGLLAEIPFDCGEHGFMDFGEFTRQFKEFLATASEWSTPLVVVVDEDSRILPSVLPSKSAATHIMATCRINKSVEVLGYVARSMGMAMDKVLLRAIVDQTSSLGQAIQSLHVRGGPAEEPSRQSLPKLVSSLLYAKRDDGTALGSQPRHQPPLALRADPDRILVAPMVDVRCNQMMKSDPVARAVNAGVTAKSLLNLTYDNYTPFYMDSEPVMYITETMSFLAALSATFTSDTGIQDQTEIISCGILASAVSVSRAGQPQAGQVNMAADRKHRNAPKVDRATLLGTVGPEAMGGSAAAEVAWFQESFGLAEAGWDGQADGTVVDAAVYSQNGGDPINVGEGMWCYNSNRPSQQEPNRRSAWSALAARIERKRPNG</sequence>
<protein>
    <submittedName>
        <fullName evidence="1">Uncharacterized protein</fullName>
    </submittedName>
</protein>
<evidence type="ECO:0000313" key="2">
    <source>
        <dbReference type="Proteomes" id="UP000717585"/>
    </source>
</evidence>
<reference evidence="1" key="1">
    <citation type="submission" date="2021-05" db="EMBL/GenBank/DDBJ databases">
        <title>A free-living protist that lacks canonical eukaryotic 1 DNA replication and segregation systems.</title>
        <authorList>
            <person name="Salas-Leiva D.E."/>
            <person name="Tromer E.C."/>
            <person name="Curtis B.A."/>
            <person name="Jerlstrom-Hultqvist J."/>
            <person name="Kolisko M."/>
            <person name="Yi Z."/>
            <person name="Salas-Leiva J.S."/>
            <person name="Gallot-Lavallee L."/>
            <person name="Kops G.J.P.L."/>
            <person name="Archibald J.M."/>
            <person name="Simpson A.G.B."/>
            <person name="Roger A.J."/>
        </authorList>
    </citation>
    <scope>NUCLEOTIDE SEQUENCE</scope>
    <source>
        <strain evidence="1">BICM</strain>
    </source>
</reference>
<proteinExistence type="predicted"/>
<evidence type="ECO:0000313" key="1">
    <source>
        <dbReference type="EMBL" id="KAG9396726.1"/>
    </source>
</evidence>
<organism evidence="1 2">
    <name type="scientific">Carpediemonas membranifera</name>
    <dbReference type="NCBI Taxonomy" id="201153"/>
    <lineage>
        <taxon>Eukaryota</taxon>
        <taxon>Metamonada</taxon>
        <taxon>Carpediemonas-like organisms</taxon>
        <taxon>Carpediemonas</taxon>
    </lineage>
</organism>
<name>A0A8J6C0M2_9EUKA</name>